<dbReference type="GO" id="GO:0042761">
    <property type="term" value="P:very long-chain fatty acid biosynthetic process"/>
    <property type="evidence" value="ECO:0007669"/>
    <property type="project" value="TreeGrafter"/>
</dbReference>
<dbReference type="PROSITE" id="PS50244">
    <property type="entry name" value="S5A_REDUCTASE"/>
    <property type="match status" value="1"/>
</dbReference>
<evidence type="ECO:0000256" key="3">
    <source>
        <dbReference type="ARBA" id="ARBA00022516"/>
    </source>
</evidence>
<evidence type="ECO:0000313" key="14">
    <source>
        <dbReference type="Proteomes" id="UP000332933"/>
    </source>
</evidence>
<feature type="transmembrane region" description="Helical" evidence="10">
    <location>
        <begin position="86"/>
        <end position="108"/>
    </location>
</feature>
<name>A0A485KLX8_9STRA</name>
<dbReference type="Gene3D" id="3.10.20.90">
    <property type="entry name" value="Phosphatidylinositol 3-kinase Catalytic Subunit, Chain A, domain 1"/>
    <property type="match status" value="1"/>
</dbReference>
<feature type="transmembrane region" description="Helical" evidence="10">
    <location>
        <begin position="191"/>
        <end position="210"/>
    </location>
</feature>
<comment type="subcellular location">
    <subcellularLocation>
        <location evidence="1">Endoplasmic reticulum membrane</location>
        <topology evidence="1">Multi-pass membrane protein</topology>
    </subcellularLocation>
</comment>
<evidence type="ECO:0000256" key="7">
    <source>
        <dbReference type="ARBA" id="ARBA00023002"/>
    </source>
</evidence>
<dbReference type="Pfam" id="PF02544">
    <property type="entry name" value="Steroid_dh"/>
    <property type="match status" value="1"/>
</dbReference>
<evidence type="ECO:0000259" key="11">
    <source>
        <dbReference type="PROSITE" id="PS50053"/>
    </source>
</evidence>
<dbReference type="EMBL" id="VJMH01005126">
    <property type="protein sequence ID" value="KAF0700390.1"/>
    <property type="molecule type" value="Genomic_DNA"/>
</dbReference>
<proteinExistence type="inferred from homology"/>
<evidence type="ECO:0000256" key="2">
    <source>
        <dbReference type="ARBA" id="ARBA00007742"/>
    </source>
</evidence>
<dbReference type="Gene3D" id="1.20.120.1630">
    <property type="match status" value="1"/>
</dbReference>
<keyword evidence="4 10" id="KW-0812">Transmembrane</keyword>
<dbReference type="PROSITE" id="PS50053">
    <property type="entry name" value="UBIQUITIN_2"/>
    <property type="match status" value="1"/>
</dbReference>
<dbReference type="GO" id="GO:0016627">
    <property type="term" value="F:oxidoreductase activity, acting on the CH-CH group of donors"/>
    <property type="evidence" value="ECO:0007669"/>
    <property type="project" value="InterPro"/>
</dbReference>
<comment type="similarity">
    <text evidence="2">Belongs to the steroid 5-alpha reductase family.</text>
</comment>
<keyword evidence="8" id="KW-0443">Lipid metabolism</keyword>
<evidence type="ECO:0000313" key="13">
    <source>
        <dbReference type="EMBL" id="VFT85979.1"/>
    </source>
</evidence>
<gene>
    <name evidence="13" type="primary">Aste57867_9095</name>
    <name evidence="12" type="ORF">As57867_009059</name>
    <name evidence="13" type="ORF">ASTE57867_9095</name>
</gene>
<dbReference type="Proteomes" id="UP000332933">
    <property type="component" value="Unassembled WGS sequence"/>
</dbReference>
<organism evidence="13 14">
    <name type="scientific">Aphanomyces stellatus</name>
    <dbReference type="NCBI Taxonomy" id="120398"/>
    <lineage>
        <taxon>Eukaryota</taxon>
        <taxon>Sar</taxon>
        <taxon>Stramenopiles</taxon>
        <taxon>Oomycota</taxon>
        <taxon>Saprolegniomycetes</taxon>
        <taxon>Saprolegniales</taxon>
        <taxon>Verrucalvaceae</taxon>
        <taxon>Aphanomyces</taxon>
    </lineage>
</organism>
<keyword evidence="14" id="KW-1185">Reference proteome</keyword>
<sequence>MTVKITVTNAKGKDYGALELQPKDTLLQLKQALQKSTRLNIHRQGLKLKSGDVLKNLTGDAVTLASLGFVDGATNALVFKDLGPQIGYRTVFVLEYLGPMVFVLLYATRPAFLYGEKAASIPYSNVATYGIIAWTLHFLKRELETVFVHRFSRPTMPLFNLFKNCMYYWSFGLIIGYPLCHPQYTPPTSETQVYVGLAIMAISEVLNFAVHMQFRLMRTKEGSNERNIPKGPLFALVSCPNYTFEVLGWVGFSIFTQIAFGYVFTVAGFLQMAQWALQKHKGYYKTFGDDYKKLHRKAIVPFFL</sequence>
<evidence type="ECO:0000313" key="12">
    <source>
        <dbReference type="EMBL" id="KAF0700390.1"/>
    </source>
</evidence>
<evidence type="ECO:0000256" key="5">
    <source>
        <dbReference type="ARBA" id="ARBA00022857"/>
    </source>
</evidence>
<feature type="transmembrane region" description="Helical" evidence="10">
    <location>
        <begin position="160"/>
        <end position="179"/>
    </location>
</feature>
<dbReference type="OrthoDB" id="540503at2759"/>
<evidence type="ECO:0000256" key="4">
    <source>
        <dbReference type="ARBA" id="ARBA00022692"/>
    </source>
</evidence>
<feature type="transmembrane region" description="Helical" evidence="10">
    <location>
        <begin position="120"/>
        <end position="139"/>
    </location>
</feature>
<dbReference type="SUPFAM" id="SSF54236">
    <property type="entry name" value="Ubiquitin-like"/>
    <property type="match status" value="1"/>
</dbReference>
<protein>
    <submittedName>
        <fullName evidence="13">Aste57867_9095 protein</fullName>
    </submittedName>
</protein>
<reference evidence="12" key="2">
    <citation type="submission" date="2019-06" db="EMBL/GenBank/DDBJ databases">
        <title>Genomics analysis of Aphanomyces spp. identifies a new class of oomycete effector associated with host adaptation.</title>
        <authorList>
            <person name="Gaulin E."/>
        </authorList>
    </citation>
    <scope>NUCLEOTIDE SEQUENCE</scope>
    <source>
        <strain evidence="12">CBS 578.67</strain>
    </source>
</reference>
<dbReference type="PANTHER" id="PTHR10556">
    <property type="entry name" value="3-OXO-5-ALPHA-STEROID 4-DEHYDROGENASE"/>
    <property type="match status" value="1"/>
</dbReference>
<dbReference type="InterPro" id="IPR000626">
    <property type="entry name" value="Ubiquitin-like_dom"/>
</dbReference>
<dbReference type="InterPro" id="IPR029071">
    <property type="entry name" value="Ubiquitin-like_domsf"/>
</dbReference>
<dbReference type="InterPro" id="IPR039357">
    <property type="entry name" value="SRD5A/TECR"/>
</dbReference>
<dbReference type="AlphaFoldDB" id="A0A485KLX8"/>
<evidence type="ECO:0000256" key="8">
    <source>
        <dbReference type="ARBA" id="ARBA00023098"/>
    </source>
</evidence>
<keyword evidence="6 10" id="KW-1133">Transmembrane helix</keyword>
<evidence type="ECO:0000256" key="6">
    <source>
        <dbReference type="ARBA" id="ARBA00022989"/>
    </source>
</evidence>
<dbReference type="GO" id="GO:0005789">
    <property type="term" value="C:endoplasmic reticulum membrane"/>
    <property type="evidence" value="ECO:0007669"/>
    <property type="project" value="UniProtKB-SubCell"/>
</dbReference>
<evidence type="ECO:0000256" key="1">
    <source>
        <dbReference type="ARBA" id="ARBA00004477"/>
    </source>
</evidence>
<dbReference type="EMBL" id="CAADRA010005147">
    <property type="protein sequence ID" value="VFT85979.1"/>
    <property type="molecule type" value="Genomic_DNA"/>
</dbReference>
<dbReference type="PANTHER" id="PTHR10556:SF28">
    <property type="entry name" value="VERY-LONG-CHAIN ENOYL-COA REDUCTASE"/>
    <property type="match status" value="1"/>
</dbReference>
<keyword evidence="7" id="KW-0560">Oxidoreductase</keyword>
<accession>A0A485KLX8</accession>
<keyword evidence="5" id="KW-0521">NADP</keyword>
<evidence type="ECO:0000256" key="9">
    <source>
        <dbReference type="ARBA" id="ARBA00023136"/>
    </source>
</evidence>
<feature type="domain" description="Ubiquitin-like" evidence="11">
    <location>
        <begin position="3"/>
        <end position="84"/>
    </location>
</feature>
<keyword evidence="9 10" id="KW-0472">Membrane</keyword>
<evidence type="ECO:0000256" key="10">
    <source>
        <dbReference type="SAM" id="Phobius"/>
    </source>
</evidence>
<keyword evidence="3" id="KW-0444">Lipid biosynthesis</keyword>
<reference evidence="13 14" key="1">
    <citation type="submission" date="2019-03" db="EMBL/GenBank/DDBJ databases">
        <authorList>
            <person name="Gaulin E."/>
            <person name="Dumas B."/>
        </authorList>
    </citation>
    <scope>NUCLEOTIDE SEQUENCE [LARGE SCALE GENOMIC DNA]</scope>
    <source>
        <strain evidence="13">CBS 568.67</strain>
    </source>
</reference>
<dbReference type="InterPro" id="IPR001104">
    <property type="entry name" value="3-oxo-5_a-steroid_4-DH_C"/>
</dbReference>